<dbReference type="STRING" id="1219011.GCA_001895045_02095"/>
<evidence type="ECO:0000256" key="3">
    <source>
        <dbReference type="ARBA" id="ARBA00022679"/>
    </source>
</evidence>
<dbReference type="InterPro" id="IPR029063">
    <property type="entry name" value="SAM-dependent_MTases_sf"/>
</dbReference>
<comment type="catalytic activity">
    <reaction evidence="5">
        <text>a 2'-deoxyadenosine in DNA + S-adenosyl-L-methionine = an N(6)-methyl-2'-deoxyadenosine in DNA + S-adenosyl-L-homocysteine + H(+)</text>
        <dbReference type="Rhea" id="RHEA:15197"/>
        <dbReference type="Rhea" id="RHEA-COMP:12418"/>
        <dbReference type="Rhea" id="RHEA-COMP:12419"/>
        <dbReference type="ChEBI" id="CHEBI:15378"/>
        <dbReference type="ChEBI" id="CHEBI:57856"/>
        <dbReference type="ChEBI" id="CHEBI:59789"/>
        <dbReference type="ChEBI" id="CHEBI:90615"/>
        <dbReference type="ChEBI" id="CHEBI:90616"/>
        <dbReference type="EC" id="2.1.1.72"/>
    </reaction>
</comment>
<evidence type="ECO:0000313" key="9">
    <source>
        <dbReference type="Proteomes" id="UP000249091"/>
    </source>
</evidence>
<dbReference type="Pfam" id="PF07669">
    <property type="entry name" value="Eco57I"/>
    <property type="match status" value="1"/>
</dbReference>
<dbReference type="GO" id="GO:0016787">
    <property type="term" value="F:hydrolase activity"/>
    <property type="evidence" value="ECO:0007669"/>
    <property type="project" value="UniProtKB-KW"/>
</dbReference>
<keyword evidence="3" id="KW-0808">Transferase</keyword>
<dbReference type="REBASE" id="255796">
    <property type="entry name" value="Rco10994ORF1301P"/>
</dbReference>
<evidence type="ECO:0000256" key="6">
    <source>
        <dbReference type="SAM" id="MobiDB-lite"/>
    </source>
</evidence>
<keyword evidence="2 8" id="KW-0489">Methyltransferase</keyword>
<dbReference type="GO" id="GO:0032259">
    <property type="term" value="P:methylation"/>
    <property type="evidence" value="ECO:0007669"/>
    <property type="project" value="UniProtKB-KW"/>
</dbReference>
<dbReference type="PANTHER" id="PTHR33841">
    <property type="entry name" value="DNA METHYLTRANSFERASE YEEA-RELATED"/>
    <property type="match status" value="1"/>
</dbReference>
<dbReference type="Proteomes" id="UP000249091">
    <property type="component" value="Chromosome 1"/>
</dbReference>
<dbReference type="KEGG" id="rcr:NCTC10994_01301"/>
<protein>
    <recommendedName>
        <fullName evidence="1">site-specific DNA-methyltransferase (adenine-specific)</fullName>
        <ecNumber evidence="1">2.1.1.72</ecNumber>
    </recommendedName>
</protein>
<dbReference type="EC" id="2.1.1.72" evidence="1"/>
<dbReference type="PROSITE" id="PS00092">
    <property type="entry name" value="N6_MTASE"/>
    <property type="match status" value="1"/>
</dbReference>
<gene>
    <name evidence="8" type="ORF">NCTC10994_01301</name>
</gene>
<evidence type="ECO:0000259" key="7">
    <source>
        <dbReference type="Pfam" id="PF07669"/>
    </source>
</evidence>
<dbReference type="GO" id="GO:0009007">
    <property type="term" value="F:site-specific DNA-methyltransferase (adenine-specific) activity"/>
    <property type="evidence" value="ECO:0007669"/>
    <property type="project" value="UniProtKB-EC"/>
</dbReference>
<feature type="domain" description="Type II methyltransferase M.TaqI-like" evidence="7">
    <location>
        <begin position="678"/>
        <end position="947"/>
    </location>
</feature>
<feature type="region of interest" description="Disordered" evidence="6">
    <location>
        <begin position="1332"/>
        <end position="1367"/>
    </location>
</feature>
<evidence type="ECO:0000256" key="1">
    <source>
        <dbReference type="ARBA" id="ARBA00011900"/>
    </source>
</evidence>
<dbReference type="SUPFAM" id="SSF53335">
    <property type="entry name" value="S-adenosyl-L-methionine-dependent methyltransferases"/>
    <property type="match status" value="1"/>
</dbReference>
<dbReference type="InterPro" id="IPR002052">
    <property type="entry name" value="DNA_methylase_N6_adenine_CS"/>
</dbReference>
<dbReference type="GO" id="GO:0003676">
    <property type="term" value="F:nucleic acid binding"/>
    <property type="evidence" value="ECO:0007669"/>
    <property type="project" value="InterPro"/>
</dbReference>
<reference evidence="8 9" key="1">
    <citation type="submission" date="2018-06" db="EMBL/GenBank/DDBJ databases">
        <authorList>
            <consortium name="Pathogen Informatics"/>
            <person name="Doyle S."/>
        </authorList>
    </citation>
    <scope>NUCLEOTIDE SEQUENCE [LARGE SCALE GENOMIC DNA]</scope>
    <source>
        <strain evidence="8 9">NCTC10994</strain>
    </source>
</reference>
<evidence type="ECO:0000256" key="5">
    <source>
        <dbReference type="ARBA" id="ARBA00047942"/>
    </source>
</evidence>
<dbReference type="PANTHER" id="PTHR33841:SF1">
    <property type="entry name" value="DNA METHYLTRANSFERASE A"/>
    <property type="match status" value="1"/>
</dbReference>
<evidence type="ECO:0000256" key="2">
    <source>
        <dbReference type="ARBA" id="ARBA00022603"/>
    </source>
</evidence>
<evidence type="ECO:0000313" key="8">
    <source>
        <dbReference type="EMBL" id="SQI29892.1"/>
    </source>
</evidence>
<dbReference type="InterPro" id="IPR011639">
    <property type="entry name" value="MethylTrfase_TaqI-like_dom"/>
</dbReference>
<dbReference type="Gene3D" id="3.40.50.150">
    <property type="entry name" value="Vaccinia Virus protein VP39"/>
    <property type="match status" value="2"/>
</dbReference>
<dbReference type="PRINTS" id="PR00507">
    <property type="entry name" value="N12N6MTFRASE"/>
</dbReference>
<accession>A0A2X4U682</accession>
<proteinExistence type="predicted"/>
<dbReference type="EMBL" id="LS483468">
    <property type="protein sequence ID" value="SQI29892.1"/>
    <property type="molecule type" value="Genomic_DNA"/>
</dbReference>
<keyword evidence="8" id="KW-0378">Hydrolase</keyword>
<sequence>MTRTGSRSRPRGQSGTTEWLELLAVDGPFLAAPVVKDVWPGGLPALTKDDVSSLREASSVLDASPGTRDTFIRHVLTTFLGWKSNLIGAGHVPSTLTTPVPEYGTEVRPDFALLTDPDDPASPPLLLGLVLDPGVRATARPHPNTPGAGKWPASYADRLAHALRARRAPLGMVTDGTEWTLVCAPAGGATTTATWTRHTWFDEPDTLKAFAALLGRLRFFGVPENQTLPALLAASLDRQEEITTRLSEQSQAVVEMLVATIGRLDAENRAQHGESLLPAVVEPAEVYQGAVTVLMRLVFLLYAEERGLLPVDDDTYADAYAVSTLAAQLRERASDVGEDTLERSSTAWHRMLATFRAVHRGARHDQFTLPGYGGSLFDPDRFPWLEGRPDAATGLDEADPLPIDDRTLLRALEALQWLRFAGERRHVSFRVLDVEQIGYVYEGLLDQDARRAHDWILGIAGDSKGEKDGPEVPLTDLIEHLDQGAEHFATWLSGAIKAGGGNRSPAAIIKSLTVPTGVAADTAWTGVLEACAGNEATAKSILPFAGLLRRDPRDLPVIYPPGSLYLTDSELRAHTGAVYTPRALAEEVVARTLEPLVKSPGPLDTEDEAAWRIRTPQEILCLKVIDIAAGSGAFLVAATRYLADRLLDARRVHEPARDGIEVDDEQAVIDARREILDHCIYGVDINPMALEMAKLSLWLVTLDRTRPFGFLDDRLALGDSLLGLTSPEQLLDMHLDPKEGRKTRNHEQIAAYTADVPGLLKQAAALRQRITEIDLIDSHSAEHKARLLTESQQLTHRLTVLANALSGASLAGGTAGHYGEVAAGFGLATSGSGSGTAWTKFCEDTRFSLTDERGQLRHPAHFPLLFPEVFTAPRTGFDAVIGNPPFLGGKKLTGAYGAPYREHLVRVIGRGVRGHADLIAYMFLTAAALCDRGHGNFGLIATNTVAQGDTREVGLDQITANGFDIYAGVKSEKWPTKGANLEYSIVWASRHTRASGVRANADGVPSKRITPSLDRASRVTGNPHRLAASNGLAFVGSYVLGLGFTMDQSVARDLIDRDPRNAEVLFPYVNGEDLNSRPDSSGRRWIINFFDWSEERAQQYPDCFEVVEREVKPERQRVNDAGAYVLRRPLPQRYWQYADKRPALYRAIAGMSHVLAITLVSKVVMPVRVPSGQVFSHATAVFATEDMADFALLSSAPHYWWAITRASTMRNDLRYTPSDVVETLPRPVATDRMRAAGEALDRERRTFMLHRQLGLTKTYNLVHDPAVVDMEVKHLRVLHVEIDEAVCAAYGWDDLPLEHGHYDTRQGVRWTVSPTARLELLDRLLLLNQERYADEQASSTASPARRKGRGKSTQPAEATLFDTDEDA</sequence>
<keyword evidence="9" id="KW-1185">Reference proteome</keyword>
<keyword evidence="4" id="KW-0949">S-adenosyl-L-methionine</keyword>
<organism evidence="8 9">
    <name type="scientific">Rhodococcus coprophilus</name>
    <dbReference type="NCBI Taxonomy" id="38310"/>
    <lineage>
        <taxon>Bacteria</taxon>
        <taxon>Bacillati</taxon>
        <taxon>Actinomycetota</taxon>
        <taxon>Actinomycetes</taxon>
        <taxon>Mycobacteriales</taxon>
        <taxon>Nocardiaceae</taxon>
        <taxon>Rhodococcus</taxon>
    </lineage>
</organism>
<evidence type="ECO:0000256" key="4">
    <source>
        <dbReference type="ARBA" id="ARBA00022691"/>
    </source>
</evidence>
<name>A0A2X4U682_9NOCA</name>
<dbReference type="RefSeq" id="WP_072700094.1">
    <property type="nucleotide sequence ID" value="NZ_JAFBBL010000001.1"/>
</dbReference>
<dbReference type="GO" id="GO:0006304">
    <property type="term" value="P:DNA modification"/>
    <property type="evidence" value="ECO:0007669"/>
    <property type="project" value="InterPro"/>
</dbReference>
<dbReference type="InterPro" id="IPR050953">
    <property type="entry name" value="N4_N6_ade-DNA_methylase"/>
</dbReference>